<evidence type="ECO:0000256" key="6">
    <source>
        <dbReference type="ARBA" id="ARBA00004601"/>
    </source>
</evidence>
<comment type="subcellular location">
    <subcellularLocation>
        <location evidence="5">Cytoplasmic vesicle</location>
        <location evidence="5">Autophagosome</location>
    </subcellularLocation>
    <subcellularLocation>
        <location evidence="3">Cytoplasmic vesicle</location>
        <location evidence="3">Secretory vesicle</location>
        <location evidence="3">Synaptic vesicle</location>
    </subcellularLocation>
    <subcellularLocation>
        <location evidence="4">Early endosome</location>
    </subcellularLocation>
    <subcellularLocation>
        <location evidence="6">Golgi apparatus</location>
        <location evidence="6">trans-Golgi network</location>
    </subcellularLocation>
    <subcellularLocation>
        <location evidence="7">Late endosome</location>
    </subcellularLocation>
    <subcellularLocation>
        <location evidence="1">Membrane</location>
        <topology evidence="1">Multi-pass membrane protein</topology>
    </subcellularLocation>
    <subcellularLocation>
        <location evidence="2">Recycling endosome</location>
    </subcellularLocation>
</comment>
<dbReference type="GO" id="GO:0016020">
    <property type="term" value="C:membrane"/>
    <property type="evidence" value="ECO:0007669"/>
    <property type="project" value="UniProtKB-SubCell"/>
</dbReference>
<feature type="transmembrane region" description="Helical" evidence="18">
    <location>
        <begin position="152"/>
        <end position="174"/>
    </location>
</feature>
<evidence type="ECO:0000256" key="12">
    <source>
        <dbReference type="ARBA" id="ARBA00023018"/>
    </source>
</evidence>
<dbReference type="GO" id="GO:0005769">
    <property type="term" value="C:early endosome"/>
    <property type="evidence" value="ECO:0007669"/>
    <property type="project" value="UniProtKB-SubCell"/>
</dbReference>
<keyword evidence="11 18" id="KW-1133">Transmembrane helix</keyword>
<reference evidence="19" key="1">
    <citation type="submission" date="2022-03" db="EMBL/GenBank/DDBJ databases">
        <authorList>
            <person name="Lindestad O."/>
        </authorList>
    </citation>
    <scope>NUCLEOTIDE SEQUENCE</scope>
</reference>
<dbReference type="GO" id="GO:0055037">
    <property type="term" value="C:recycling endosome"/>
    <property type="evidence" value="ECO:0007669"/>
    <property type="project" value="UniProtKB-SubCell"/>
</dbReference>
<evidence type="ECO:0000256" key="10">
    <source>
        <dbReference type="ARBA" id="ARBA00022753"/>
    </source>
</evidence>
<evidence type="ECO:0000313" key="20">
    <source>
        <dbReference type="Proteomes" id="UP000838756"/>
    </source>
</evidence>
<dbReference type="EMBL" id="CAKXAJ010025470">
    <property type="protein sequence ID" value="CAH2240113.1"/>
    <property type="molecule type" value="Genomic_DNA"/>
</dbReference>
<evidence type="ECO:0000256" key="8">
    <source>
        <dbReference type="ARBA" id="ARBA00007743"/>
    </source>
</evidence>
<gene>
    <name evidence="19" type="primary">jg6367</name>
    <name evidence="19" type="ORF">PAEG_LOCUS16725</name>
</gene>
<protein>
    <recommendedName>
        <fullName evidence="17">Transmembrane protein 230</fullName>
    </recommendedName>
</protein>
<organism evidence="19 20">
    <name type="scientific">Pararge aegeria aegeria</name>
    <dbReference type="NCBI Taxonomy" id="348720"/>
    <lineage>
        <taxon>Eukaryota</taxon>
        <taxon>Metazoa</taxon>
        <taxon>Ecdysozoa</taxon>
        <taxon>Arthropoda</taxon>
        <taxon>Hexapoda</taxon>
        <taxon>Insecta</taxon>
        <taxon>Pterygota</taxon>
        <taxon>Neoptera</taxon>
        <taxon>Endopterygota</taxon>
        <taxon>Lepidoptera</taxon>
        <taxon>Glossata</taxon>
        <taxon>Ditrysia</taxon>
        <taxon>Papilionoidea</taxon>
        <taxon>Nymphalidae</taxon>
        <taxon>Satyrinae</taxon>
        <taxon>Satyrini</taxon>
        <taxon>Parargina</taxon>
        <taxon>Pararge</taxon>
    </lineage>
</organism>
<dbReference type="Proteomes" id="UP000838756">
    <property type="component" value="Unassembled WGS sequence"/>
</dbReference>
<evidence type="ECO:0000256" key="11">
    <source>
        <dbReference type="ARBA" id="ARBA00022989"/>
    </source>
</evidence>
<keyword evidence="15" id="KW-0968">Cytoplasmic vesicle</keyword>
<evidence type="ECO:0000256" key="17">
    <source>
        <dbReference type="ARBA" id="ARBA00024088"/>
    </source>
</evidence>
<keyword evidence="14 18" id="KW-0472">Membrane</keyword>
<evidence type="ECO:0000256" key="13">
    <source>
        <dbReference type="ARBA" id="ARBA00023034"/>
    </source>
</evidence>
<sequence length="226" mass="25939">MCHAFCLIDIFKGGRPCERRESASAGHFESPRQFLEHTTRWRELPQEPVPLLVSECGNARQVVSASGLSRGLIMSWMQYHNSQYFNFTREINKILPKKQKKPKEMSRITYSELRRLRGLRRLNNGYVSVPNLNSGFSDAQFEPPTPKIPWKALSLAAFLFLVGTTLLVVGSLIVSGYIDTKYSDRLWPMIVLGAIMFLPGAYHLRIAYYAYKEYPGYSFSDIPEFE</sequence>
<name>A0A8S4RQV5_9NEOP</name>
<feature type="transmembrane region" description="Helical" evidence="18">
    <location>
        <begin position="186"/>
        <end position="204"/>
    </location>
</feature>
<accession>A0A8S4RQV5</accession>
<keyword evidence="10" id="KW-0967">Endosome</keyword>
<keyword evidence="12" id="KW-0770">Synapse</keyword>
<dbReference type="GO" id="GO:0005770">
    <property type="term" value="C:late endosome"/>
    <property type="evidence" value="ECO:0007669"/>
    <property type="project" value="UniProtKB-SubCell"/>
</dbReference>
<evidence type="ECO:0000256" key="3">
    <source>
        <dbReference type="ARBA" id="ARBA00004234"/>
    </source>
</evidence>
<dbReference type="InterPro" id="IPR044234">
    <property type="entry name" value="TMEM230"/>
</dbReference>
<keyword evidence="9 18" id="KW-0812">Transmembrane</keyword>
<dbReference type="GO" id="GO:0005776">
    <property type="term" value="C:autophagosome"/>
    <property type="evidence" value="ECO:0007669"/>
    <property type="project" value="UniProtKB-SubCell"/>
</dbReference>
<evidence type="ECO:0000256" key="2">
    <source>
        <dbReference type="ARBA" id="ARBA00004172"/>
    </source>
</evidence>
<comment type="function">
    <text evidence="16">Involved in trafficking and recycling of synaptic vesicles.</text>
</comment>
<proteinExistence type="inferred from homology"/>
<keyword evidence="20" id="KW-1185">Reference proteome</keyword>
<evidence type="ECO:0000256" key="4">
    <source>
        <dbReference type="ARBA" id="ARBA00004412"/>
    </source>
</evidence>
<dbReference type="Pfam" id="PF05915">
    <property type="entry name" value="TMEM_230_134"/>
    <property type="match status" value="1"/>
</dbReference>
<comment type="caution">
    <text evidence="19">The sequence shown here is derived from an EMBL/GenBank/DDBJ whole genome shotgun (WGS) entry which is preliminary data.</text>
</comment>
<evidence type="ECO:0000256" key="7">
    <source>
        <dbReference type="ARBA" id="ARBA00004603"/>
    </source>
</evidence>
<dbReference type="PANTHER" id="PTHR15664:SF6">
    <property type="entry name" value="TRANSMEMBRANE PROTEIN 230"/>
    <property type="match status" value="1"/>
</dbReference>
<dbReference type="PANTHER" id="PTHR15664">
    <property type="entry name" value="C20ORF30 PROTEIN"/>
    <property type="match status" value="1"/>
</dbReference>
<evidence type="ECO:0000256" key="1">
    <source>
        <dbReference type="ARBA" id="ARBA00004141"/>
    </source>
</evidence>
<evidence type="ECO:0000256" key="16">
    <source>
        <dbReference type="ARBA" id="ARBA00024003"/>
    </source>
</evidence>
<dbReference type="GO" id="GO:0005794">
    <property type="term" value="C:Golgi apparatus"/>
    <property type="evidence" value="ECO:0007669"/>
    <property type="project" value="UniProtKB-SubCell"/>
</dbReference>
<evidence type="ECO:0000256" key="9">
    <source>
        <dbReference type="ARBA" id="ARBA00022692"/>
    </source>
</evidence>
<comment type="similarity">
    <text evidence="8">Belongs to the TMEM134/TMEM230 family.</text>
</comment>
<dbReference type="AlphaFoldDB" id="A0A8S4RQV5"/>
<evidence type="ECO:0000256" key="18">
    <source>
        <dbReference type="SAM" id="Phobius"/>
    </source>
</evidence>
<keyword evidence="13" id="KW-0333">Golgi apparatus</keyword>
<dbReference type="OrthoDB" id="5597044at2759"/>
<evidence type="ECO:0000256" key="5">
    <source>
        <dbReference type="ARBA" id="ARBA00004419"/>
    </source>
</evidence>
<dbReference type="GO" id="GO:0008021">
    <property type="term" value="C:synaptic vesicle"/>
    <property type="evidence" value="ECO:0007669"/>
    <property type="project" value="UniProtKB-SubCell"/>
</dbReference>
<evidence type="ECO:0000256" key="14">
    <source>
        <dbReference type="ARBA" id="ARBA00023136"/>
    </source>
</evidence>
<evidence type="ECO:0000256" key="15">
    <source>
        <dbReference type="ARBA" id="ARBA00023329"/>
    </source>
</evidence>
<evidence type="ECO:0000313" key="19">
    <source>
        <dbReference type="EMBL" id="CAH2240113.1"/>
    </source>
</evidence>
<dbReference type="InterPro" id="IPR008590">
    <property type="entry name" value="TMEM_230/134"/>
</dbReference>